<dbReference type="InterPro" id="IPR010775">
    <property type="entry name" value="DUF1365"/>
</dbReference>
<comment type="caution">
    <text evidence="1">The sequence shown here is derived from an EMBL/GenBank/DDBJ whole genome shotgun (WGS) entry which is preliminary data.</text>
</comment>
<gene>
    <name evidence="1" type="ORF">DS909_13240</name>
</gene>
<reference evidence="1 2" key="1">
    <citation type="submission" date="2018-07" db="EMBL/GenBank/DDBJ databases">
        <title>Modular assembly of carbohydrate-degrading microbial communities in the ocean.</title>
        <authorList>
            <person name="Enke T.N."/>
            <person name="Datta M.S."/>
            <person name="Schwartzman J.A."/>
            <person name="Cermak N."/>
            <person name="Schmitz D.A."/>
            <person name="Barrere J."/>
            <person name="Cordero O.X."/>
        </authorList>
    </citation>
    <scope>NUCLEOTIDE SEQUENCE [LARGE SCALE GENOMIC DNA]</scope>
    <source>
        <strain evidence="1 2">C3M10</strain>
    </source>
</reference>
<dbReference type="RefSeq" id="WP_113823933.1">
    <property type="nucleotide sequence ID" value="NZ_QOCE01000033.1"/>
</dbReference>
<dbReference type="PANTHER" id="PTHR33973">
    <property type="entry name" value="OS07G0153300 PROTEIN"/>
    <property type="match status" value="1"/>
</dbReference>
<accession>A0A366WVG9</accession>
<dbReference type="Pfam" id="PF07103">
    <property type="entry name" value="DUF1365"/>
    <property type="match status" value="1"/>
</dbReference>
<dbReference type="AlphaFoldDB" id="A0A366WVG9"/>
<dbReference type="Proteomes" id="UP000252706">
    <property type="component" value="Unassembled WGS sequence"/>
</dbReference>
<sequence>MQIEHIQAQTHHARRGSLKNAFNYGVDYVMTDLSSETPRLLSHNRFNLWSVHDRHHGGTRGAGQGAAWFKALLDSRGLQAEGRQLLLLTQPSFLWFHFNPVSFWIALVDGTPRAFVAEVNSTFGQRHCYFCAHQDFRPIEPGDTLIADKLMHVSPFQKIAGHYRFNFDLSDTRINIRILFENGDQGVLATLCGTRRRATSGSLLWAAIRRPLGAVRVLTLIHWQAAILYLKRAPFLKKQPAPERMMTDGQTLRRVGK</sequence>
<name>A0A366WVG9_9RHOB</name>
<proteinExistence type="predicted"/>
<dbReference type="OrthoDB" id="9778801at2"/>
<organism evidence="1 2">
    <name type="scientific">Phaeobacter gallaeciensis</name>
    <dbReference type="NCBI Taxonomy" id="60890"/>
    <lineage>
        <taxon>Bacteria</taxon>
        <taxon>Pseudomonadati</taxon>
        <taxon>Pseudomonadota</taxon>
        <taxon>Alphaproteobacteria</taxon>
        <taxon>Rhodobacterales</taxon>
        <taxon>Roseobacteraceae</taxon>
        <taxon>Phaeobacter</taxon>
    </lineage>
</organism>
<dbReference type="PANTHER" id="PTHR33973:SF4">
    <property type="entry name" value="OS07G0153300 PROTEIN"/>
    <property type="match status" value="1"/>
</dbReference>
<evidence type="ECO:0000313" key="2">
    <source>
        <dbReference type="Proteomes" id="UP000252706"/>
    </source>
</evidence>
<evidence type="ECO:0000313" key="1">
    <source>
        <dbReference type="EMBL" id="RBW53990.1"/>
    </source>
</evidence>
<dbReference type="EMBL" id="QOCE01000033">
    <property type="protein sequence ID" value="RBW53990.1"/>
    <property type="molecule type" value="Genomic_DNA"/>
</dbReference>
<protein>
    <submittedName>
        <fullName evidence="1">DUF1365 domain-containing protein</fullName>
    </submittedName>
</protein>